<evidence type="ECO:0000256" key="2">
    <source>
        <dbReference type="ARBA" id="ARBA00023125"/>
    </source>
</evidence>
<evidence type="ECO:0000259" key="6">
    <source>
        <dbReference type="PROSITE" id="PS50977"/>
    </source>
</evidence>
<dbReference type="Gene3D" id="1.10.357.10">
    <property type="entry name" value="Tetracycline Repressor, domain 2"/>
    <property type="match status" value="1"/>
</dbReference>
<dbReference type="Gene3D" id="1.10.10.60">
    <property type="entry name" value="Homeodomain-like"/>
    <property type="match status" value="1"/>
</dbReference>
<feature type="region of interest" description="Disordered" evidence="5">
    <location>
        <begin position="1"/>
        <end position="22"/>
    </location>
</feature>
<keyword evidence="2 4" id="KW-0238">DNA-binding</keyword>
<comment type="caution">
    <text evidence="7">The sequence shown here is derived from an EMBL/GenBank/DDBJ whole genome shotgun (WGS) entry which is preliminary data.</text>
</comment>
<dbReference type="InterPro" id="IPR001647">
    <property type="entry name" value="HTH_TetR"/>
</dbReference>
<keyword evidence="1" id="KW-0805">Transcription regulation</keyword>
<evidence type="ECO:0000313" key="8">
    <source>
        <dbReference type="Proteomes" id="UP000471753"/>
    </source>
</evidence>
<dbReference type="SUPFAM" id="SSF48498">
    <property type="entry name" value="Tetracyclin repressor-like, C-terminal domain"/>
    <property type="match status" value="1"/>
</dbReference>
<evidence type="ECO:0000313" key="7">
    <source>
        <dbReference type="EMBL" id="NEJ70772.1"/>
    </source>
</evidence>
<protein>
    <submittedName>
        <fullName evidence="7">TetR family transcriptional regulator</fullName>
    </submittedName>
</protein>
<evidence type="ECO:0000256" key="4">
    <source>
        <dbReference type="PROSITE-ProRule" id="PRU00335"/>
    </source>
</evidence>
<evidence type="ECO:0000256" key="3">
    <source>
        <dbReference type="ARBA" id="ARBA00023163"/>
    </source>
</evidence>
<dbReference type="Pfam" id="PF00440">
    <property type="entry name" value="TetR_N"/>
    <property type="match status" value="1"/>
</dbReference>
<keyword evidence="3" id="KW-0804">Transcription</keyword>
<accession>A0A7K3UAP4</accession>
<feature type="DNA-binding region" description="H-T-H motif" evidence="4">
    <location>
        <begin position="46"/>
        <end position="65"/>
    </location>
</feature>
<proteinExistence type="predicted"/>
<dbReference type="PANTHER" id="PTHR47506:SF1">
    <property type="entry name" value="HTH-TYPE TRANSCRIPTIONAL REGULATOR YJDC"/>
    <property type="match status" value="1"/>
</dbReference>
<dbReference type="PROSITE" id="PS50977">
    <property type="entry name" value="HTH_TETR_2"/>
    <property type="match status" value="1"/>
</dbReference>
<dbReference type="InterPro" id="IPR036271">
    <property type="entry name" value="Tet_transcr_reg_TetR-rel_C_sf"/>
</dbReference>
<dbReference type="PANTHER" id="PTHR47506">
    <property type="entry name" value="TRANSCRIPTIONAL REGULATORY PROTEIN"/>
    <property type="match status" value="1"/>
</dbReference>
<name>A0A7K3UAP4_9HYPH</name>
<sequence>MIIVKNSPDVKNPTARRRGRPPAFDRETVLSAARETFWAHGYEGASIADLTAAMGITPQSLYAAFNSKADLYRAALEQYRALGAETSSALGEPIDTVSAFERVLQGSAARFSAPEHPKGCMISTAVLNCASENDGVADHVAMLRRRSLEAYAARIERGIREGDIRADANPRALARFLGAIVQGMSVQARDGASLEELLEIASLAIAELARHRA</sequence>
<dbReference type="GO" id="GO:0003677">
    <property type="term" value="F:DNA binding"/>
    <property type="evidence" value="ECO:0007669"/>
    <property type="project" value="UniProtKB-UniRule"/>
</dbReference>
<dbReference type="InterPro" id="IPR009057">
    <property type="entry name" value="Homeodomain-like_sf"/>
</dbReference>
<evidence type="ECO:0000256" key="1">
    <source>
        <dbReference type="ARBA" id="ARBA00023015"/>
    </source>
</evidence>
<dbReference type="Pfam" id="PF16925">
    <property type="entry name" value="TetR_C_13"/>
    <property type="match status" value="1"/>
</dbReference>
<dbReference type="AlphaFoldDB" id="A0A7K3UAP4"/>
<dbReference type="RefSeq" id="WP_164008790.1">
    <property type="nucleotide sequence ID" value="NZ_WUFT01000005.1"/>
</dbReference>
<dbReference type="PRINTS" id="PR00455">
    <property type="entry name" value="HTHTETR"/>
</dbReference>
<evidence type="ECO:0000256" key="5">
    <source>
        <dbReference type="SAM" id="MobiDB-lite"/>
    </source>
</evidence>
<feature type="domain" description="HTH tetR-type" evidence="6">
    <location>
        <begin position="23"/>
        <end position="83"/>
    </location>
</feature>
<reference evidence="7 8" key="1">
    <citation type="submission" date="2019-12" db="EMBL/GenBank/DDBJ databases">
        <title>Rhizobium genotypes associated with high levels of biological nitrogen fixation by grain legumes in a temperate-maritime cropping system.</title>
        <authorList>
            <person name="Maluk M."/>
            <person name="Francesc Ferrando Molina F."/>
            <person name="Lopez Del Egido L."/>
            <person name="Lafos M."/>
            <person name="Langarica-Fuentes A."/>
            <person name="Gebre Yohannes G."/>
            <person name="Young M.W."/>
            <person name="Martin P."/>
            <person name="Gantlett R."/>
            <person name="Kenicer G."/>
            <person name="Hawes C."/>
            <person name="Begg G.S."/>
            <person name="Quilliam R.S."/>
            <person name="Squire G.R."/>
            <person name="Poole P.S."/>
            <person name="Young P.W."/>
            <person name="Iannetta P.M."/>
            <person name="James E.K."/>
        </authorList>
    </citation>
    <scope>NUCLEOTIDE SEQUENCE [LARGE SCALE GENOMIC DNA]</scope>
    <source>
        <strain evidence="7 8">JHI366</strain>
    </source>
</reference>
<organism evidence="7 8">
    <name type="scientific">Rhizobium phaseoli</name>
    <dbReference type="NCBI Taxonomy" id="396"/>
    <lineage>
        <taxon>Bacteria</taxon>
        <taxon>Pseudomonadati</taxon>
        <taxon>Pseudomonadota</taxon>
        <taxon>Alphaproteobacteria</taxon>
        <taxon>Hyphomicrobiales</taxon>
        <taxon>Rhizobiaceae</taxon>
        <taxon>Rhizobium/Agrobacterium group</taxon>
        <taxon>Rhizobium</taxon>
    </lineage>
</organism>
<dbReference type="Proteomes" id="UP000471753">
    <property type="component" value="Unassembled WGS sequence"/>
</dbReference>
<dbReference type="EMBL" id="WUFT01000005">
    <property type="protein sequence ID" value="NEJ70772.1"/>
    <property type="molecule type" value="Genomic_DNA"/>
</dbReference>
<gene>
    <name evidence="7" type="ORF">GR197_09480</name>
</gene>
<dbReference type="SUPFAM" id="SSF46689">
    <property type="entry name" value="Homeodomain-like"/>
    <property type="match status" value="1"/>
</dbReference>
<dbReference type="InterPro" id="IPR011075">
    <property type="entry name" value="TetR_C"/>
</dbReference>